<dbReference type="OrthoDB" id="418245at2759"/>
<dbReference type="SMART" id="SM00034">
    <property type="entry name" value="CLECT"/>
    <property type="match status" value="1"/>
</dbReference>
<dbReference type="Pfam" id="PF00059">
    <property type="entry name" value="Lectin_C"/>
    <property type="match status" value="1"/>
</dbReference>
<sequence>MASFALPAFFCVAVLSSMTLVSHGAEIGLCQGPCLEGWVHYNGRCFQHVADRKTWLDAELNCLHLGGNLVSEHSEDEHQFLKELHKRHDPKNGPFWIGLSDKHKEKTWLWSDGTSASAKGDFLRWNPGEPNNYRGKEDCVHSNYGGPKGWNDVSCNSKYPSICALRLND</sequence>
<dbReference type="Proteomes" id="UP001152622">
    <property type="component" value="Chromosome 19"/>
</dbReference>
<comment type="caution">
    <text evidence="4">The sequence shown here is derived from an EMBL/GenBank/DDBJ whole genome shotgun (WGS) entry which is preliminary data.</text>
</comment>
<evidence type="ECO:0000256" key="1">
    <source>
        <dbReference type="ARBA" id="ARBA00023157"/>
    </source>
</evidence>
<dbReference type="PROSITE" id="PS00615">
    <property type="entry name" value="C_TYPE_LECTIN_1"/>
    <property type="match status" value="1"/>
</dbReference>
<dbReference type="InterPro" id="IPR016186">
    <property type="entry name" value="C-type_lectin-like/link_sf"/>
</dbReference>
<evidence type="ECO:0000313" key="5">
    <source>
        <dbReference type="Proteomes" id="UP001152622"/>
    </source>
</evidence>
<keyword evidence="2" id="KW-0732">Signal</keyword>
<dbReference type="PROSITE" id="PS50041">
    <property type="entry name" value="C_TYPE_LECTIN_2"/>
    <property type="match status" value="1"/>
</dbReference>
<feature type="domain" description="C-type lectin" evidence="3">
    <location>
        <begin position="41"/>
        <end position="164"/>
    </location>
</feature>
<name>A0A9Q1IEY0_SYNKA</name>
<feature type="chain" id="PRO_5040342311" description="C-type lectin domain-containing protein" evidence="2">
    <location>
        <begin position="25"/>
        <end position="169"/>
    </location>
</feature>
<dbReference type="CDD" id="cd00037">
    <property type="entry name" value="CLECT"/>
    <property type="match status" value="1"/>
</dbReference>
<dbReference type="PANTHER" id="PTHR22803">
    <property type="entry name" value="MANNOSE, PHOSPHOLIPASE, LECTIN RECEPTOR RELATED"/>
    <property type="match status" value="1"/>
</dbReference>
<dbReference type="InterPro" id="IPR001304">
    <property type="entry name" value="C-type_lectin-like"/>
</dbReference>
<dbReference type="EMBL" id="JAINUF010000019">
    <property type="protein sequence ID" value="KAJ8337081.1"/>
    <property type="molecule type" value="Genomic_DNA"/>
</dbReference>
<feature type="signal peptide" evidence="2">
    <location>
        <begin position="1"/>
        <end position="24"/>
    </location>
</feature>
<gene>
    <name evidence="4" type="ORF">SKAU_G00383010</name>
</gene>
<dbReference type="AlphaFoldDB" id="A0A9Q1IEY0"/>
<accession>A0A9Q1IEY0</accession>
<protein>
    <recommendedName>
        <fullName evidence="3">C-type lectin domain-containing protein</fullName>
    </recommendedName>
</protein>
<dbReference type="InterPro" id="IPR016187">
    <property type="entry name" value="CTDL_fold"/>
</dbReference>
<dbReference type="SUPFAM" id="SSF56436">
    <property type="entry name" value="C-type lectin-like"/>
    <property type="match status" value="1"/>
</dbReference>
<proteinExistence type="predicted"/>
<dbReference type="InterPro" id="IPR050111">
    <property type="entry name" value="C-type_lectin/snaclec_domain"/>
</dbReference>
<evidence type="ECO:0000259" key="3">
    <source>
        <dbReference type="PROSITE" id="PS50041"/>
    </source>
</evidence>
<keyword evidence="5" id="KW-1185">Reference proteome</keyword>
<evidence type="ECO:0000256" key="2">
    <source>
        <dbReference type="SAM" id="SignalP"/>
    </source>
</evidence>
<dbReference type="Gene3D" id="3.10.100.10">
    <property type="entry name" value="Mannose-Binding Protein A, subunit A"/>
    <property type="match status" value="1"/>
</dbReference>
<evidence type="ECO:0000313" key="4">
    <source>
        <dbReference type="EMBL" id="KAJ8337081.1"/>
    </source>
</evidence>
<organism evidence="4 5">
    <name type="scientific">Synaphobranchus kaupii</name>
    <name type="common">Kaup's arrowtooth eel</name>
    <dbReference type="NCBI Taxonomy" id="118154"/>
    <lineage>
        <taxon>Eukaryota</taxon>
        <taxon>Metazoa</taxon>
        <taxon>Chordata</taxon>
        <taxon>Craniata</taxon>
        <taxon>Vertebrata</taxon>
        <taxon>Euteleostomi</taxon>
        <taxon>Actinopterygii</taxon>
        <taxon>Neopterygii</taxon>
        <taxon>Teleostei</taxon>
        <taxon>Anguilliformes</taxon>
        <taxon>Synaphobranchidae</taxon>
        <taxon>Synaphobranchus</taxon>
    </lineage>
</organism>
<dbReference type="InterPro" id="IPR018378">
    <property type="entry name" value="C-type_lectin_CS"/>
</dbReference>
<keyword evidence="1" id="KW-1015">Disulfide bond</keyword>
<reference evidence="4" key="1">
    <citation type="journal article" date="2023" name="Science">
        <title>Genome structures resolve the early diversification of teleost fishes.</title>
        <authorList>
            <person name="Parey E."/>
            <person name="Louis A."/>
            <person name="Montfort J."/>
            <person name="Bouchez O."/>
            <person name="Roques C."/>
            <person name="Iampietro C."/>
            <person name="Lluch J."/>
            <person name="Castinel A."/>
            <person name="Donnadieu C."/>
            <person name="Desvignes T."/>
            <person name="Floi Bucao C."/>
            <person name="Jouanno E."/>
            <person name="Wen M."/>
            <person name="Mejri S."/>
            <person name="Dirks R."/>
            <person name="Jansen H."/>
            <person name="Henkel C."/>
            <person name="Chen W.J."/>
            <person name="Zahm M."/>
            <person name="Cabau C."/>
            <person name="Klopp C."/>
            <person name="Thompson A.W."/>
            <person name="Robinson-Rechavi M."/>
            <person name="Braasch I."/>
            <person name="Lecointre G."/>
            <person name="Bobe J."/>
            <person name="Postlethwait J.H."/>
            <person name="Berthelot C."/>
            <person name="Roest Crollius H."/>
            <person name="Guiguen Y."/>
        </authorList>
    </citation>
    <scope>NUCLEOTIDE SEQUENCE</scope>
    <source>
        <strain evidence="4">WJC10195</strain>
    </source>
</reference>